<organism evidence="1 2">
    <name type="scientific">Teratosphaeria destructans</name>
    <dbReference type="NCBI Taxonomy" id="418781"/>
    <lineage>
        <taxon>Eukaryota</taxon>
        <taxon>Fungi</taxon>
        <taxon>Dikarya</taxon>
        <taxon>Ascomycota</taxon>
        <taxon>Pezizomycotina</taxon>
        <taxon>Dothideomycetes</taxon>
        <taxon>Dothideomycetidae</taxon>
        <taxon>Mycosphaerellales</taxon>
        <taxon>Teratosphaeriaceae</taxon>
        <taxon>Teratosphaeria</taxon>
    </lineage>
</organism>
<gene>
    <name evidence="1" type="ORF">Tdes44962_MAKER07151</name>
</gene>
<proteinExistence type="predicted"/>
<dbReference type="EMBL" id="RIBY02000236">
    <property type="protein sequence ID" value="KAH9844739.1"/>
    <property type="molecule type" value="Genomic_DNA"/>
</dbReference>
<keyword evidence="2" id="KW-1185">Reference proteome</keyword>
<reference evidence="1 2" key="2">
    <citation type="journal article" date="2021" name="Curr. Genet.">
        <title>Genetic response to nitrogen starvation in the aggressive Eucalyptus foliar pathogen Teratosphaeria destructans.</title>
        <authorList>
            <person name="Havenga M."/>
            <person name="Wingfield B.D."/>
            <person name="Wingfield M.J."/>
            <person name="Dreyer L.L."/>
            <person name="Roets F."/>
            <person name="Aylward J."/>
        </authorList>
    </citation>
    <scope>NUCLEOTIDE SEQUENCE [LARGE SCALE GENOMIC DNA]</scope>
    <source>
        <strain evidence="1">CMW44962</strain>
    </source>
</reference>
<dbReference type="AlphaFoldDB" id="A0A9W7SZX0"/>
<evidence type="ECO:0000313" key="1">
    <source>
        <dbReference type="EMBL" id="KAH9844739.1"/>
    </source>
</evidence>
<accession>A0A9W7SZX0</accession>
<evidence type="ECO:0000313" key="2">
    <source>
        <dbReference type="Proteomes" id="UP001138500"/>
    </source>
</evidence>
<comment type="caution">
    <text evidence="1">The sequence shown here is derived from an EMBL/GenBank/DDBJ whole genome shotgun (WGS) entry which is preliminary data.</text>
</comment>
<dbReference type="Proteomes" id="UP001138500">
    <property type="component" value="Unassembled WGS sequence"/>
</dbReference>
<sequence>MLEIVISETADTIATPARRTTSSYPKREVEFQQTLPFTHEPVALPILHVVTENLNIHRASFLHRMQDVARLEDVVTHAR</sequence>
<protein>
    <submittedName>
        <fullName evidence="1">Uncharacterized protein</fullName>
    </submittedName>
</protein>
<name>A0A9W7SZX0_9PEZI</name>
<reference evidence="1 2" key="1">
    <citation type="journal article" date="2018" name="IMA Fungus">
        <title>IMA Genome-F 10: Nine draft genome sequences of Claviceps purpurea s.lat., including C. arundinis, C. humidiphila, and C. cf. spartinae, pseudomolecules for the pitch canker pathogen Fusarium circinatum, draft genome of Davidsoniella eucalypti, Grosmannia galeiformis, Quambalaria eucalypti, and Teratosphaeria destructans.</title>
        <authorList>
            <person name="Wingfield B.D."/>
            <person name="Liu M."/>
            <person name="Nguyen H.D."/>
            <person name="Lane F.A."/>
            <person name="Morgan S.W."/>
            <person name="De Vos L."/>
            <person name="Wilken P.M."/>
            <person name="Duong T.A."/>
            <person name="Aylward J."/>
            <person name="Coetzee M.P."/>
            <person name="Dadej K."/>
            <person name="De Beer Z.W."/>
            <person name="Findlay W."/>
            <person name="Havenga M."/>
            <person name="Kolarik M."/>
            <person name="Menzies J.G."/>
            <person name="Naidoo K."/>
            <person name="Pochopski O."/>
            <person name="Shoukouhi P."/>
            <person name="Santana Q.C."/>
            <person name="Seifert K.A."/>
            <person name="Soal N."/>
            <person name="Steenkamp E.T."/>
            <person name="Tatham C.T."/>
            <person name="van der Nest M.A."/>
            <person name="Wingfield M.J."/>
        </authorList>
    </citation>
    <scope>NUCLEOTIDE SEQUENCE [LARGE SCALE GENOMIC DNA]</scope>
    <source>
        <strain evidence="1">CMW44962</strain>
    </source>
</reference>